<proteinExistence type="inferred from homology"/>
<feature type="domain" description="HTH lysR-type" evidence="5">
    <location>
        <begin position="1"/>
        <end position="58"/>
    </location>
</feature>
<dbReference type="InterPro" id="IPR036390">
    <property type="entry name" value="WH_DNA-bd_sf"/>
</dbReference>
<dbReference type="GO" id="GO:0005829">
    <property type="term" value="C:cytosol"/>
    <property type="evidence" value="ECO:0007669"/>
    <property type="project" value="TreeGrafter"/>
</dbReference>
<keyword evidence="4" id="KW-0804">Transcription</keyword>
<dbReference type="SUPFAM" id="SSF53850">
    <property type="entry name" value="Periplasmic binding protein-like II"/>
    <property type="match status" value="1"/>
</dbReference>
<protein>
    <submittedName>
        <fullName evidence="6">LysR family transcriptional regulator</fullName>
    </submittedName>
</protein>
<dbReference type="Pfam" id="PF00126">
    <property type="entry name" value="HTH_1"/>
    <property type="match status" value="1"/>
</dbReference>
<dbReference type="Gene3D" id="3.40.190.290">
    <property type="match status" value="1"/>
</dbReference>
<dbReference type="InterPro" id="IPR005119">
    <property type="entry name" value="LysR_subst-bd"/>
</dbReference>
<accession>A0A6M0Q426</accession>
<dbReference type="InterPro" id="IPR000847">
    <property type="entry name" value="LysR_HTH_N"/>
</dbReference>
<evidence type="ECO:0000259" key="5">
    <source>
        <dbReference type="PROSITE" id="PS50931"/>
    </source>
</evidence>
<name>A0A6M0Q426_9BACI</name>
<dbReference type="Proteomes" id="UP000481043">
    <property type="component" value="Unassembled WGS sequence"/>
</dbReference>
<organism evidence="6 7">
    <name type="scientific">Bacillus mesophilus</name>
    <dbReference type="NCBI Taxonomy" id="1808955"/>
    <lineage>
        <taxon>Bacteria</taxon>
        <taxon>Bacillati</taxon>
        <taxon>Bacillota</taxon>
        <taxon>Bacilli</taxon>
        <taxon>Bacillales</taxon>
        <taxon>Bacillaceae</taxon>
        <taxon>Bacillus</taxon>
    </lineage>
</organism>
<keyword evidence="7" id="KW-1185">Reference proteome</keyword>
<dbReference type="Pfam" id="PF03466">
    <property type="entry name" value="LysR_substrate"/>
    <property type="match status" value="1"/>
</dbReference>
<dbReference type="PANTHER" id="PTHR30419">
    <property type="entry name" value="HTH-TYPE TRANSCRIPTIONAL REGULATOR YBHD"/>
    <property type="match status" value="1"/>
</dbReference>
<sequence>MTLLQYEVFMTVVELKSFTKASDKLGYTQSAVSQMIKSLEDELQVKLLERSRNGVTPTIIGERMLRNMREIMKLKKTMIQEAASFNGLSIGSIKIGITPSVSSNILPKIVGTFRKNYPDIELIIFESTLTDVQKLIKNEEIDVGLTILDQQDGLDQVPILSDQLMVLLQETHSLSSKEYVSLEDISESCFIMPKGDCDILLKKAFNKTKVTPTIRYEIQDSSTIIAMVKEGIALTILPELAIPKDTAGLVSIPLYPFKKRKVGFIIKDIQSISPGLAEFIVHVKHTFNNP</sequence>
<reference evidence="6 7" key="1">
    <citation type="submission" date="2020-02" db="EMBL/GenBank/DDBJ databases">
        <title>Bacillus aquiflavi sp. nov., isolated from yellow water of strong flavor Chinese baijiu in Yibin region of China.</title>
        <authorList>
            <person name="Xie J."/>
        </authorList>
    </citation>
    <scope>NUCLEOTIDE SEQUENCE [LARGE SCALE GENOMIC DNA]</scope>
    <source>
        <strain evidence="6 7">SA4</strain>
    </source>
</reference>
<dbReference type="GO" id="GO:0003677">
    <property type="term" value="F:DNA binding"/>
    <property type="evidence" value="ECO:0007669"/>
    <property type="project" value="UniProtKB-KW"/>
</dbReference>
<comment type="similarity">
    <text evidence="1">Belongs to the LysR transcriptional regulatory family.</text>
</comment>
<dbReference type="EMBL" id="JAAIWM010000002">
    <property type="protein sequence ID" value="NEY71145.1"/>
    <property type="molecule type" value="Genomic_DNA"/>
</dbReference>
<dbReference type="Gene3D" id="1.10.10.10">
    <property type="entry name" value="Winged helix-like DNA-binding domain superfamily/Winged helix DNA-binding domain"/>
    <property type="match status" value="1"/>
</dbReference>
<evidence type="ECO:0000256" key="2">
    <source>
        <dbReference type="ARBA" id="ARBA00023015"/>
    </source>
</evidence>
<evidence type="ECO:0000256" key="1">
    <source>
        <dbReference type="ARBA" id="ARBA00009437"/>
    </source>
</evidence>
<dbReference type="SUPFAM" id="SSF46785">
    <property type="entry name" value="Winged helix' DNA-binding domain"/>
    <property type="match status" value="1"/>
</dbReference>
<dbReference type="CDD" id="cd05466">
    <property type="entry name" value="PBP2_LTTR_substrate"/>
    <property type="match status" value="1"/>
</dbReference>
<dbReference type="RefSeq" id="WP_163178487.1">
    <property type="nucleotide sequence ID" value="NZ_JAAIWM010000002.1"/>
</dbReference>
<comment type="caution">
    <text evidence="6">The sequence shown here is derived from an EMBL/GenBank/DDBJ whole genome shotgun (WGS) entry which is preliminary data.</text>
</comment>
<dbReference type="PANTHER" id="PTHR30419:SF28">
    <property type="entry name" value="HTH-TYPE TRANSCRIPTIONAL REGULATOR BSDA"/>
    <property type="match status" value="1"/>
</dbReference>
<keyword evidence="2" id="KW-0805">Transcription regulation</keyword>
<evidence type="ECO:0000256" key="4">
    <source>
        <dbReference type="ARBA" id="ARBA00023163"/>
    </source>
</evidence>
<evidence type="ECO:0000256" key="3">
    <source>
        <dbReference type="ARBA" id="ARBA00023125"/>
    </source>
</evidence>
<evidence type="ECO:0000313" key="7">
    <source>
        <dbReference type="Proteomes" id="UP000481043"/>
    </source>
</evidence>
<keyword evidence="3" id="KW-0238">DNA-binding</keyword>
<gene>
    <name evidence="6" type="ORF">G4D63_05260</name>
</gene>
<evidence type="ECO:0000313" key="6">
    <source>
        <dbReference type="EMBL" id="NEY71145.1"/>
    </source>
</evidence>
<dbReference type="InterPro" id="IPR050950">
    <property type="entry name" value="HTH-type_LysR_regulators"/>
</dbReference>
<dbReference type="PRINTS" id="PR00039">
    <property type="entry name" value="HTHLYSR"/>
</dbReference>
<dbReference type="PROSITE" id="PS50931">
    <property type="entry name" value="HTH_LYSR"/>
    <property type="match status" value="1"/>
</dbReference>
<dbReference type="InterPro" id="IPR036388">
    <property type="entry name" value="WH-like_DNA-bd_sf"/>
</dbReference>
<dbReference type="FunFam" id="1.10.10.10:FF:000001">
    <property type="entry name" value="LysR family transcriptional regulator"/>
    <property type="match status" value="1"/>
</dbReference>
<dbReference type="GO" id="GO:0003700">
    <property type="term" value="F:DNA-binding transcription factor activity"/>
    <property type="evidence" value="ECO:0007669"/>
    <property type="project" value="InterPro"/>
</dbReference>
<dbReference type="AlphaFoldDB" id="A0A6M0Q426"/>